<dbReference type="PANTHER" id="PTHR43385:SF1">
    <property type="entry name" value="RIBOFLAVIN TRANSPORTER RIBJ"/>
    <property type="match status" value="1"/>
</dbReference>
<evidence type="ECO:0000256" key="5">
    <source>
        <dbReference type="ARBA" id="ARBA00023136"/>
    </source>
</evidence>
<proteinExistence type="predicted"/>
<protein>
    <submittedName>
        <fullName evidence="7">Uncharacterized protein</fullName>
    </submittedName>
</protein>
<evidence type="ECO:0000313" key="8">
    <source>
        <dbReference type="Proteomes" id="UP000290809"/>
    </source>
</evidence>
<reference evidence="7 8" key="1">
    <citation type="journal article" date="2019" name="PLoS Pathog.">
        <title>Genome sequence of the bovine parasite Schistosoma bovis Tanzania.</title>
        <authorList>
            <person name="Oey H."/>
            <person name="Zakrzewski M."/>
            <person name="Gobert G."/>
            <person name="Gravermann K."/>
            <person name="Stoye J."/>
            <person name="Jones M."/>
            <person name="Mcmanus D."/>
            <person name="Krause L."/>
        </authorList>
    </citation>
    <scope>NUCLEOTIDE SEQUENCE [LARGE SCALE GENOMIC DNA]</scope>
    <source>
        <strain evidence="7 8">TAN1997</strain>
    </source>
</reference>
<evidence type="ECO:0000313" key="7">
    <source>
        <dbReference type="EMBL" id="RTG89038.1"/>
    </source>
</evidence>
<feature type="transmembrane region" description="Helical" evidence="6">
    <location>
        <begin position="23"/>
        <end position="44"/>
    </location>
</feature>
<comment type="subcellular location">
    <subcellularLocation>
        <location evidence="1">Membrane</location>
        <topology evidence="1">Multi-pass membrane protein</topology>
    </subcellularLocation>
</comment>
<keyword evidence="4 6" id="KW-1133">Transmembrane helix</keyword>
<gene>
    <name evidence="7" type="ORF">DC041_0000730</name>
</gene>
<keyword evidence="5 6" id="KW-0472">Membrane</keyword>
<dbReference type="AlphaFoldDB" id="A0A430QMW0"/>
<dbReference type="PANTHER" id="PTHR43385">
    <property type="entry name" value="RIBOFLAVIN TRANSPORTER RIBJ"/>
    <property type="match status" value="1"/>
</dbReference>
<keyword evidence="2" id="KW-0813">Transport</keyword>
<keyword evidence="3 6" id="KW-0812">Transmembrane</keyword>
<dbReference type="STRING" id="6184.A0A430QMW0"/>
<feature type="transmembrane region" description="Helical" evidence="6">
    <location>
        <begin position="80"/>
        <end position="103"/>
    </location>
</feature>
<evidence type="ECO:0000256" key="3">
    <source>
        <dbReference type="ARBA" id="ARBA00022692"/>
    </source>
</evidence>
<keyword evidence="8" id="KW-1185">Reference proteome</keyword>
<accession>A0A430QMW0</accession>
<sequence>MVPYIMGYVQTAIDPYISNQASIWLSAIALAVQGISMPVGGIIADKLGFRVVVAVSCLTMRYTVLFYIDRRFTDPDVLDRLPSAFLILGGILLFIQVIGFGLLRPKPTSKRLFGQTFISDDRFLSAVATASSLFNCAGRIIWGEIVDRVSFKTVGSVLCATVTTLVSYQNAYIVQFTGCGFVCLFAFFLALWIKDQKMPEKVNRCQLCTDTCRSLRIPQPISVTAEELERLNQANPSN</sequence>
<dbReference type="Proteomes" id="UP000290809">
    <property type="component" value="Unassembled WGS sequence"/>
</dbReference>
<evidence type="ECO:0000256" key="4">
    <source>
        <dbReference type="ARBA" id="ARBA00022989"/>
    </source>
</evidence>
<evidence type="ECO:0000256" key="6">
    <source>
        <dbReference type="SAM" id="Phobius"/>
    </source>
</evidence>
<name>A0A430QMW0_SCHBO</name>
<dbReference type="EMBL" id="QMKO01001531">
    <property type="protein sequence ID" value="RTG89038.1"/>
    <property type="molecule type" value="Genomic_DNA"/>
</dbReference>
<organism evidence="7 8">
    <name type="scientific">Schistosoma bovis</name>
    <name type="common">Blood fluke</name>
    <dbReference type="NCBI Taxonomy" id="6184"/>
    <lineage>
        <taxon>Eukaryota</taxon>
        <taxon>Metazoa</taxon>
        <taxon>Spiralia</taxon>
        <taxon>Lophotrochozoa</taxon>
        <taxon>Platyhelminthes</taxon>
        <taxon>Trematoda</taxon>
        <taxon>Digenea</taxon>
        <taxon>Strigeidida</taxon>
        <taxon>Schistosomatoidea</taxon>
        <taxon>Schistosomatidae</taxon>
        <taxon>Schistosoma</taxon>
    </lineage>
</organism>
<feature type="transmembrane region" description="Helical" evidence="6">
    <location>
        <begin position="172"/>
        <end position="193"/>
    </location>
</feature>
<evidence type="ECO:0000256" key="1">
    <source>
        <dbReference type="ARBA" id="ARBA00004141"/>
    </source>
</evidence>
<evidence type="ECO:0000256" key="2">
    <source>
        <dbReference type="ARBA" id="ARBA00022448"/>
    </source>
</evidence>
<dbReference type="InterPro" id="IPR052983">
    <property type="entry name" value="MFS_Riboflavin_Transporter"/>
</dbReference>
<feature type="transmembrane region" description="Helical" evidence="6">
    <location>
        <begin position="51"/>
        <end position="68"/>
    </location>
</feature>
<dbReference type="GO" id="GO:0016020">
    <property type="term" value="C:membrane"/>
    <property type="evidence" value="ECO:0007669"/>
    <property type="project" value="UniProtKB-SubCell"/>
</dbReference>
<comment type="caution">
    <text evidence="7">The sequence shown here is derived from an EMBL/GenBank/DDBJ whole genome shotgun (WGS) entry which is preliminary data.</text>
</comment>